<evidence type="ECO:0000256" key="2">
    <source>
        <dbReference type="ARBA" id="ARBA00006307"/>
    </source>
</evidence>
<name>A0ABR3L5M8_9TELE</name>
<evidence type="ECO:0000256" key="3">
    <source>
        <dbReference type="ARBA" id="ARBA00022525"/>
    </source>
</evidence>
<evidence type="ECO:0000256" key="5">
    <source>
        <dbReference type="ARBA" id="ARBA00022702"/>
    </source>
</evidence>
<keyword evidence="4" id="KW-0165">Cleavage on pair of basic residues</keyword>
<proteinExistence type="inferred from homology"/>
<keyword evidence="3" id="KW-0964">Secreted</keyword>
<dbReference type="Proteomes" id="UP001558613">
    <property type="component" value="Unassembled WGS sequence"/>
</dbReference>
<protein>
    <recommendedName>
        <fullName evidence="10">Parathyroid hormone-related protein</fullName>
    </recommendedName>
</protein>
<dbReference type="InterPro" id="IPR003626">
    <property type="entry name" value="PTH-rel"/>
</dbReference>
<feature type="signal peptide" evidence="7">
    <location>
        <begin position="1"/>
        <end position="30"/>
    </location>
</feature>
<evidence type="ECO:0008006" key="10">
    <source>
        <dbReference type="Google" id="ProtNLM"/>
    </source>
</evidence>
<feature type="chain" id="PRO_5047011579" description="Parathyroid hormone-related protein" evidence="7">
    <location>
        <begin position="31"/>
        <end position="169"/>
    </location>
</feature>
<evidence type="ECO:0000256" key="7">
    <source>
        <dbReference type="SAM" id="SignalP"/>
    </source>
</evidence>
<organism evidence="8 9">
    <name type="scientific">Cirrhinus molitorella</name>
    <name type="common">mud carp</name>
    <dbReference type="NCBI Taxonomy" id="172907"/>
    <lineage>
        <taxon>Eukaryota</taxon>
        <taxon>Metazoa</taxon>
        <taxon>Chordata</taxon>
        <taxon>Craniata</taxon>
        <taxon>Vertebrata</taxon>
        <taxon>Euteleostomi</taxon>
        <taxon>Actinopterygii</taxon>
        <taxon>Neopterygii</taxon>
        <taxon>Teleostei</taxon>
        <taxon>Ostariophysi</taxon>
        <taxon>Cypriniformes</taxon>
        <taxon>Cyprinidae</taxon>
        <taxon>Labeoninae</taxon>
        <taxon>Labeonini</taxon>
        <taxon>Cirrhinus</taxon>
    </lineage>
</organism>
<dbReference type="PANTHER" id="PTHR17223">
    <property type="entry name" value="PARATHYROID HORMONE-RELATED"/>
    <property type="match status" value="1"/>
</dbReference>
<gene>
    <name evidence="8" type="ORF">QQF64_023514</name>
</gene>
<sequence length="169" mass="19601">MVCCVQLSSSMLRHWGFAVFLITFPISLQTRPTNPALSNRQRRSVGHAQMMHDRSRSLHERKRRMWIQELLEQVHAAQVWDAPSPSQGSLQSPLWPKPMGGTKHFPFSFNLEAMGTRDELPQETSKSLTYEEQPLKAATKRKRKMSSGRWRDPDRRRERGAWLAYANAD</sequence>
<comment type="subcellular location">
    <subcellularLocation>
        <location evidence="1">Secreted</location>
    </subcellularLocation>
</comment>
<keyword evidence="5" id="KW-0372">Hormone</keyword>
<comment type="similarity">
    <text evidence="2">Belongs to the parathyroid hormone family.</text>
</comment>
<dbReference type="EMBL" id="JAYMGO010000025">
    <property type="protein sequence ID" value="KAL1248138.1"/>
    <property type="molecule type" value="Genomic_DNA"/>
</dbReference>
<evidence type="ECO:0000256" key="6">
    <source>
        <dbReference type="SAM" id="MobiDB-lite"/>
    </source>
</evidence>
<dbReference type="Pfam" id="PF01279">
    <property type="entry name" value="Parathyroid"/>
    <property type="match status" value="1"/>
</dbReference>
<evidence type="ECO:0000256" key="4">
    <source>
        <dbReference type="ARBA" id="ARBA00022685"/>
    </source>
</evidence>
<comment type="caution">
    <text evidence="8">The sequence shown here is derived from an EMBL/GenBank/DDBJ whole genome shotgun (WGS) entry which is preliminary data.</text>
</comment>
<accession>A0ABR3L5M8</accession>
<dbReference type="InterPro" id="IPR001415">
    <property type="entry name" value="PTH/PTH-rel"/>
</dbReference>
<feature type="region of interest" description="Disordered" evidence="6">
    <location>
        <begin position="34"/>
        <end position="57"/>
    </location>
</feature>
<keyword evidence="7" id="KW-0732">Signal</keyword>
<evidence type="ECO:0000313" key="8">
    <source>
        <dbReference type="EMBL" id="KAL1248138.1"/>
    </source>
</evidence>
<dbReference type="SMART" id="SM00087">
    <property type="entry name" value="PTH"/>
    <property type="match status" value="1"/>
</dbReference>
<keyword evidence="9" id="KW-1185">Reference proteome</keyword>
<evidence type="ECO:0000313" key="9">
    <source>
        <dbReference type="Proteomes" id="UP001558613"/>
    </source>
</evidence>
<reference evidence="8 9" key="1">
    <citation type="submission" date="2023-09" db="EMBL/GenBank/DDBJ databases">
        <authorList>
            <person name="Wang M."/>
        </authorList>
    </citation>
    <scope>NUCLEOTIDE SEQUENCE [LARGE SCALE GENOMIC DNA]</scope>
    <source>
        <strain evidence="8">GT-2023</strain>
        <tissue evidence="8">Liver</tissue>
    </source>
</reference>
<dbReference type="PANTHER" id="PTHR17223:SF0">
    <property type="entry name" value="PARATHYROID HORMONE-RELATED PROTEIN"/>
    <property type="match status" value="1"/>
</dbReference>
<evidence type="ECO:0000256" key="1">
    <source>
        <dbReference type="ARBA" id="ARBA00004613"/>
    </source>
</evidence>
<feature type="region of interest" description="Disordered" evidence="6">
    <location>
        <begin position="117"/>
        <end position="155"/>
    </location>
</feature>